<proteinExistence type="predicted"/>
<dbReference type="EMBL" id="CAJOBR010020369">
    <property type="protein sequence ID" value="CAF4928795.1"/>
    <property type="molecule type" value="Genomic_DNA"/>
</dbReference>
<dbReference type="AlphaFoldDB" id="A0A818EJQ4"/>
<accession>A0A818EJQ4</accession>
<sequence>MGIPAARSLDPSLELTPLRALSMGPPVKCVLRMAICAIQMVFFTTEMIICASVTDRQRGT</sequence>
<dbReference type="EMBL" id="CAJNYT010002304">
    <property type="protein sequence ID" value="CAF3460197.1"/>
    <property type="molecule type" value="Genomic_DNA"/>
</dbReference>
<feature type="transmembrane region" description="Helical" evidence="1">
    <location>
        <begin position="30"/>
        <end position="54"/>
    </location>
</feature>
<evidence type="ECO:0000313" key="4">
    <source>
        <dbReference type="Proteomes" id="UP000663872"/>
    </source>
</evidence>
<dbReference type="Proteomes" id="UP000663848">
    <property type="component" value="Unassembled WGS sequence"/>
</dbReference>
<gene>
    <name evidence="2" type="ORF">GRG538_LOCUS14875</name>
    <name evidence="3" type="ORF">QYT958_LOCUS31869</name>
</gene>
<comment type="caution">
    <text evidence="2">The sequence shown here is derived from an EMBL/GenBank/DDBJ whole genome shotgun (WGS) entry which is preliminary data.</text>
</comment>
<keyword evidence="1" id="KW-1133">Transmembrane helix</keyword>
<organism evidence="2 4">
    <name type="scientific">Rotaria socialis</name>
    <dbReference type="NCBI Taxonomy" id="392032"/>
    <lineage>
        <taxon>Eukaryota</taxon>
        <taxon>Metazoa</taxon>
        <taxon>Spiralia</taxon>
        <taxon>Gnathifera</taxon>
        <taxon>Rotifera</taxon>
        <taxon>Eurotatoria</taxon>
        <taxon>Bdelloidea</taxon>
        <taxon>Philodinida</taxon>
        <taxon>Philodinidae</taxon>
        <taxon>Rotaria</taxon>
    </lineage>
</organism>
<protein>
    <submittedName>
        <fullName evidence="2">Uncharacterized protein</fullName>
    </submittedName>
</protein>
<evidence type="ECO:0000313" key="2">
    <source>
        <dbReference type="EMBL" id="CAF3460197.1"/>
    </source>
</evidence>
<keyword evidence="1" id="KW-0472">Membrane</keyword>
<keyword evidence="1" id="KW-0812">Transmembrane</keyword>
<evidence type="ECO:0000256" key="1">
    <source>
        <dbReference type="SAM" id="Phobius"/>
    </source>
</evidence>
<feature type="non-terminal residue" evidence="2">
    <location>
        <position position="60"/>
    </location>
</feature>
<name>A0A818EJQ4_9BILA</name>
<dbReference type="Proteomes" id="UP000663872">
    <property type="component" value="Unassembled WGS sequence"/>
</dbReference>
<reference evidence="2" key="1">
    <citation type="submission" date="2021-02" db="EMBL/GenBank/DDBJ databases">
        <authorList>
            <person name="Nowell W R."/>
        </authorList>
    </citation>
    <scope>NUCLEOTIDE SEQUENCE</scope>
</reference>
<evidence type="ECO:0000313" key="3">
    <source>
        <dbReference type="EMBL" id="CAF4928795.1"/>
    </source>
</evidence>